<keyword evidence="1" id="KW-1133">Transmembrane helix</keyword>
<evidence type="ECO:0000256" key="1">
    <source>
        <dbReference type="SAM" id="Phobius"/>
    </source>
</evidence>
<dbReference type="RefSeq" id="WP_235702551.1">
    <property type="nucleotide sequence ID" value="NZ_JAKGBZ010000001.1"/>
</dbReference>
<keyword evidence="1" id="KW-0472">Membrane</keyword>
<accession>A0ABS9DT52</accession>
<reference evidence="2 3" key="1">
    <citation type="submission" date="2022-01" db="EMBL/GenBank/DDBJ databases">
        <authorList>
            <person name="Won M."/>
            <person name="Kim S.-J."/>
            <person name="Kwon S.-W."/>
        </authorList>
    </citation>
    <scope>NUCLEOTIDE SEQUENCE [LARGE SCALE GENOMIC DNA]</scope>
    <source>
        <strain evidence="2 3">KCTC 23505</strain>
    </source>
</reference>
<name>A0ABS9DT52_9PROT</name>
<gene>
    <name evidence="2" type="ORF">L2A60_01285</name>
</gene>
<sequence length="143" mass="15557">MTGSAPMPWLESLFGFQGRLGRLRFFGLTCLNGITFGLMFLFGLYMIHLHSLTVGGILAVAGFILTTWATLALQWKRLHDLGHSGWYAIGIVLFSDATQIVARYHRLAALIPDLIVLAAGIVLLFARGTAGPNRYGQGPNLLA</sequence>
<dbReference type="InterPro" id="IPR008523">
    <property type="entry name" value="DUF805"/>
</dbReference>
<feature type="transmembrane region" description="Helical" evidence="1">
    <location>
        <begin position="108"/>
        <end position="126"/>
    </location>
</feature>
<comment type="caution">
    <text evidence="2">The sequence shown here is derived from an EMBL/GenBank/DDBJ whole genome shotgun (WGS) entry which is preliminary data.</text>
</comment>
<organism evidence="2 3">
    <name type="scientific">Acidiphilium iwatense</name>
    <dbReference type="NCBI Taxonomy" id="768198"/>
    <lineage>
        <taxon>Bacteria</taxon>
        <taxon>Pseudomonadati</taxon>
        <taxon>Pseudomonadota</taxon>
        <taxon>Alphaproteobacteria</taxon>
        <taxon>Acetobacterales</taxon>
        <taxon>Acidocellaceae</taxon>
        <taxon>Acidiphilium</taxon>
    </lineage>
</organism>
<dbReference type="PANTHER" id="PTHR34980">
    <property type="entry name" value="INNER MEMBRANE PROTEIN-RELATED-RELATED"/>
    <property type="match status" value="1"/>
</dbReference>
<dbReference type="EMBL" id="JAKGBZ010000001">
    <property type="protein sequence ID" value="MCF3945318.1"/>
    <property type="molecule type" value="Genomic_DNA"/>
</dbReference>
<feature type="transmembrane region" description="Helical" evidence="1">
    <location>
        <begin position="53"/>
        <end position="73"/>
    </location>
</feature>
<dbReference type="Pfam" id="PF05656">
    <property type="entry name" value="DUF805"/>
    <property type="match status" value="1"/>
</dbReference>
<protein>
    <submittedName>
        <fullName evidence="2">DUF805 domain-containing protein</fullName>
    </submittedName>
</protein>
<proteinExistence type="predicted"/>
<evidence type="ECO:0000313" key="2">
    <source>
        <dbReference type="EMBL" id="MCF3945318.1"/>
    </source>
</evidence>
<dbReference type="PANTHER" id="PTHR34980:SF3">
    <property type="entry name" value="BLR8105 PROTEIN"/>
    <property type="match status" value="1"/>
</dbReference>
<keyword evidence="1" id="KW-0812">Transmembrane</keyword>
<feature type="transmembrane region" description="Helical" evidence="1">
    <location>
        <begin position="25"/>
        <end position="47"/>
    </location>
</feature>
<dbReference type="Proteomes" id="UP001521209">
    <property type="component" value="Unassembled WGS sequence"/>
</dbReference>
<evidence type="ECO:0000313" key="3">
    <source>
        <dbReference type="Proteomes" id="UP001521209"/>
    </source>
</evidence>
<keyword evidence="3" id="KW-1185">Reference proteome</keyword>